<dbReference type="PROSITE" id="PS51770">
    <property type="entry name" value="HOTDOG_ACOT"/>
    <property type="match status" value="1"/>
</dbReference>
<accession>A0A1M7HWM0</accession>
<dbReference type="Gene3D" id="3.10.129.10">
    <property type="entry name" value="Hotdog Thioesterase"/>
    <property type="match status" value="1"/>
</dbReference>
<dbReference type="RefSeq" id="WP_072710387.1">
    <property type="nucleotide sequence ID" value="NZ_FRCF01000009.1"/>
</dbReference>
<dbReference type="InterPro" id="IPR006683">
    <property type="entry name" value="Thioestr_dom"/>
</dbReference>
<dbReference type="Pfam" id="PF03061">
    <property type="entry name" value="4HBT"/>
    <property type="match status" value="1"/>
</dbReference>
<dbReference type="GO" id="GO:0052816">
    <property type="term" value="F:long-chain fatty acyl-CoA hydrolase activity"/>
    <property type="evidence" value="ECO:0007669"/>
    <property type="project" value="TreeGrafter"/>
</dbReference>
<evidence type="ECO:0000313" key="5">
    <source>
        <dbReference type="EMBL" id="SHM32906.1"/>
    </source>
</evidence>
<dbReference type="STRING" id="1123231.SAMN02745189_01954"/>
<evidence type="ECO:0000256" key="3">
    <source>
        <dbReference type="PROSITE-ProRule" id="PRU01106"/>
    </source>
</evidence>
<proteinExistence type="inferred from homology"/>
<dbReference type="InterPro" id="IPR033120">
    <property type="entry name" value="HOTDOG_ACOT"/>
</dbReference>
<dbReference type="InterPro" id="IPR029069">
    <property type="entry name" value="HotDog_dom_sf"/>
</dbReference>
<keyword evidence="2 3" id="KW-0378">Hydrolase</keyword>
<dbReference type="GO" id="GO:0009062">
    <property type="term" value="P:fatty acid catabolic process"/>
    <property type="evidence" value="ECO:0007669"/>
    <property type="project" value="TreeGrafter"/>
</dbReference>
<organism evidence="5 6">
    <name type="scientific">Lacicoccus alkaliphilus DSM 16010</name>
    <dbReference type="NCBI Taxonomy" id="1123231"/>
    <lineage>
        <taxon>Bacteria</taxon>
        <taxon>Bacillati</taxon>
        <taxon>Bacillota</taxon>
        <taxon>Bacilli</taxon>
        <taxon>Bacillales</taxon>
        <taxon>Salinicoccaceae</taxon>
        <taxon>Lacicoccus</taxon>
    </lineage>
</organism>
<gene>
    <name evidence="5" type="ORF">SAMN02745189_01954</name>
</gene>
<protein>
    <submittedName>
        <fullName evidence="5">Acyl-CoA hydrolase</fullName>
    </submittedName>
</protein>
<dbReference type="CDD" id="cd03442">
    <property type="entry name" value="BFIT_BACH"/>
    <property type="match status" value="1"/>
</dbReference>
<dbReference type="AlphaFoldDB" id="A0A1M7HWM0"/>
<reference evidence="5 6" key="1">
    <citation type="submission" date="2016-11" db="EMBL/GenBank/DDBJ databases">
        <authorList>
            <person name="Jaros S."/>
            <person name="Januszkiewicz K."/>
            <person name="Wedrychowicz H."/>
        </authorList>
    </citation>
    <scope>NUCLEOTIDE SEQUENCE [LARGE SCALE GENOMIC DNA]</scope>
    <source>
        <strain evidence="5 6">DSM 16010</strain>
    </source>
</reference>
<keyword evidence="6" id="KW-1185">Reference proteome</keyword>
<dbReference type="SUPFAM" id="SSF54637">
    <property type="entry name" value="Thioesterase/thiol ester dehydrase-isomerase"/>
    <property type="match status" value="1"/>
</dbReference>
<evidence type="ECO:0000256" key="2">
    <source>
        <dbReference type="ARBA" id="ARBA00022801"/>
    </source>
</evidence>
<dbReference type="Proteomes" id="UP000184206">
    <property type="component" value="Unassembled WGS sequence"/>
</dbReference>
<dbReference type="GO" id="GO:0005829">
    <property type="term" value="C:cytosol"/>
    <property type="evidence" value="ECO:0007669"/>
    <property type="project" value="TreeGrafter"/>
</dbReference>
<dbReference type="PANTHER" id="PTHR11049">
    <property type="entry name" value="ACYL COENZYME A THIOESTER HYDROLASE"/>
    <property type="match status" value="1"/>
</dbReference>
<evidence type="ECO:0000313" key="6">
    <source>
        <dbReference type="Proteomes" id="UP000184206"/>
    </source>
</evidence>
<evidence type="ECO:0000256" key="1">
    <source>
        <dbReference type="ARBA" id="ARBA00010458"/>
    </source>
</evidence>
<dbReference type="PANTHER" id="PTHR11049:SF24">
    <property type="entry name" value="CYTOSOLIC ACYL COENZYME A THIOESTER HYDROLASE"/>
    <property type="match status" value="1"/>
</dbReference>
<comment type="similarity">
    <text evidence="1">Belongs to the acyl coenzyme A hydrolase family.</text>
</comment>
<name>A0A1M7HWM0_9BACL</name>
<evidence type="ECO:0000259" key="4">
    <source>
        <dbReference type="PROSITE" id="PS51770"/>
    </source>
</evidence>
<dbReference type="EMBL" id="FRCF01000009">
    <property type="protein sequence ID" value="SHM32906.1"/>
    <property type="molecule type" value="Genomic_DNA"/>
</dbReference>
<dbReference type="OrthoDB" id="9791628at2"/>
<dbReference type="InterPro" id="IPR040170">
    <property type="entry name" value="Cytosol_ACT"/>
</dbReference>
<dbReference type="GO" id="GO:0006637">
    <property type="term" value="P:acyl-CoA metabolic process"/>
    <property type="evidence" value="ECO:0007669"/>
    <property type="project" value="TreeGrafter"/>
</dbReference>
<feature type="domain" description="HotDog ACOT-type" evidence="4">
    <location>
        <begin position="9"/>
        <end position="121"/>
    </location>
</feature>
<sequence>MTIDKKPMSFSKSIKSTQVFPEHTNHLDTMFGGKILANIDEIAAIAAMKHAETNCVTASIDSVNFLKPIRAGEIVTYEAYISHVGTSSLEVCVQIKVENPFTHQSDLAVLSFLTFVAVNEAGEKVEVPKVYPTNQHEEWLFKTADDRIKKRQDQRVKSKEMIEFLKSIEETS</sequence>